<keyword evidence="5 7" id="KW-1133">Transmembrane helix</keyword>
<reference evidence="9 10" key="1">
    <citation type="submission" date="2013-02" db="EMBL/GenBank/DDBJ databases">
        <title>The complete genome sequence of Corynebacterium vitaeruminis DSM 20294.</title>
        <authorList>
            <person name="Ruckert C."/>
            <person name="Albersmeier A."/>
            <person name="Kalinowski J."/>
        </authorList>
    </citation>
    <scope>NUCLEOTIDE SEQUENCE [LARGE SCALE GENOMIC DNA]</scope>
    <source>
        <strain evidence="10">ATCC 10234</strain>
    </source>
</reference>
<dbReference type="HOGENOM" id="CLU_060907_0_0_11"/>
<dbReference type="EMBL" id="CP004353">
    <property type="protein sequence ID" value="AHI22347.1"/>
    <property type="molecule type" value="Genomic_DNA"/>
</dbReference>
<dbReference type="Proteomes" id="UP000019222">
    <property type="component" value="Chromosome"/>
</dbReference>
<dbReference type="eggNOG" id="COG0577">
    <property type="taxonomic scope" value="Bacteria"/>
</dbReference>
<dbReference type="KEGG" id="cvt:B843_04790"/>
<dbReference type="Pfam" id="PF02687">
    <property type="entry name" value="FtsX"/>
    <property type="match status" value="1"/>
</dbReference>
<keyword evidence="2" id="KW-0813">Transport</keyword>
<keyword evidence="4 7" id="KW-0812">Transmembrane</keyword>
<feature type="domain" description="ABC3 transporter permease C-terminal" evidence="8">
    <location>
        <begin position="249"/>
        <end position="358"/>
    </location>
</feature>
<evidence type="ECO:0000256" key="3">
    <source>
        <dbReference type="ARBA" id="ARBA00022475"/>
    </source>
</evidence>
<dbReference type="InterPro" id="IPR003838">
    <property type="entry name" value="ABC3_permease_C"/>
</dbReference>
<evidence type="ECO:0000256" key="7">
    <source>
        <dbReference type="SAM" id="Phobius"/>
    </source>
</evidence>
<gene>
    <name evidence="9" type="ORF">B843_04790</name>
</gene>
<sequence>MVGGVLALMSILIVIISGLSAGLVNDGVSSLKAAGAQAVAFEEGTKSDSAFTRSVLDLSATEKWKEVAGVEDAAPLGLSIVNAKNSDGTPVDLTLFGVQPGSFLDPAPAEGESIPALAARTDGQPTPTAHEVVVSETLKEEGLKLGDTLTLDRLGTTLTVVGFTDNQRTFGHVDVAYLPIDVWQEVHAGARAGEAARPEAYSEASVVVIRGKNFDLSAVPGTDARPMKTAYESSPGYLAESMTMSLIQWFLYAIAALVTGAFFLVWTIQRAGDIAVMRAMGATKGFLLRDSLGQAFMILVASILVGVAIALAMASWLETTAMPFAIEAGPVATGTALLFVFGMIGAAVAVLQVTRTDPLSALGENR</sequence>
<evidence type="ECO:0000313" key="10">
    <source>
        <dbReference type="Proteomes" id="UP000019222"/>
    </source>
</evidence>
<evidence type="ECO:0000256" key="2">
    <source>
        <dbReference type="ARBA" id="ARBA00022448"/>
    </source>
</evidence>
<evidence type="ECO:0000256" key="6">
    <source>
        <dbReference type="ARBA" id="ARBA00023136"/>
    </source>
</evidence>
<dbReference type="PANTHER" id="PTHR43738:SF1">
    <property type="entry name" value="HEMIN TRANSPORT SYSTEM PERMEASE PROTEIN HRTB-RELATED"/>
    <property type="match status" value="1"/>
</dbReference>
<evidence type="ECO:0000313" key="9">
    <source>
        <dbReference type="EMBL" id="AHI22347.1"/>
    </source>
</evidence>
<evidence type="ECO:0000256" key="5">
    <source>
        <dbReference type="ARBA" id="ARBA00022989"/>
    </source>
</evidence>
<keyword evidence="3" id="KW-1003">Cell membrane</keyword>
<evidence type="ECO:0000256" key="4">
    <source>
        <dbReference type="ARBA" id="ARBA00022692"/>
    </source>
</evidence>
<comment type="subcellular location">
    <subcellularLocation>
        <location evidence="1">Cell membrane</location>
        <topology evidence="1">Multi-pass membrane protein</topology>
    </subcellularLocation>
</comment>
<feature type="transmembrane region" description="Helical" evidence="7">
    <location>
        <begin position="249"/>
        <end position="268"/>
    </location>
</feature>
<protein>
    <submittedName>
        <fullName evidence="9">ABC transport system, permease</fullName>
    </submittedName>
</protein>
<dbReference type="PATRIC" id="fig|1224164.3.peg.954"/>
<dbReference type="InterPro" id="IPR051125">
    <property type="entry name" value="ABC-4/HrtB_transporter"/>
</dbReference>
<accession>W5XZH0</accession>
<dbReference type="GO" id="GO:0005886">
    <property type="term" value="C:plasma membrane"/>
    <property type="evidence" value="ECO:0007669"/>
    <property type="project" value="UniProtKB-SubCell"/>
</dbReference>
<feature type="transmembrane region" description="Helical" evidence="7">
    <location>
        <begin position="296"/>
        <end position="317"/>
    </location>
</feature>
<evidence type="ECO:0000259" key="8">
    <source>
        <dbReference type="Pfam" id="PF02687"/>
    </source>
</evidence>
<keyword evidence="6 7" id="KW-0472">Membrane</keyword>
<organism evidence="9 10">
    <name type="scientific">Corynebacterium vitaeruminis DSM 20294</name>
    <dbReference type="NCBI Taxonomy" id="1224164"/>
    <lineage>
        <taxon>Bacteria</taxon>
        <taxon>Bacillati</taxon>
        <taxon>Actinomycetota</taxon>
        <taxon>Actinomycetes</taxon>
        <taxon>Mycobacteriales</taxon>
        <taxon>Corynebacteriaceae</taxon>
        <taxon>Corynebacterium</taxon>
    </lineage>
</organism>
<dbReference type="STRING" id="1224164.B843_04790"/>
<feature type="transmembrane region" description="Helical" evidence="7">
    <location>
        <begin position="329"/>
        <end position="351"/>
    </location>
</feature>
<evidence type="ECO:0000256" key="1">
    <source>
        <dbReference type="ARBA" id="ARBA00004651"/>
    </source>
</evidence>
<dbReference type="AlphaFoldDB" id="W5XZH0"/>
<dbReference type="PANTHER" id="PTHR43738">
    <property type="entry name" value="ABC TRANSPORTER, MEMBRANE PROTEIN"/>
    <property type="match status" value="1"/>
</dbReference>
<keyword evidence="10" id="KW-1185">Reference proteome</keyword>
<name>W5XZH0_9CORY</name>
<proteinExistence type="predicted"/>